<dbReference type="NCBIfam" id="TIGR01272">
    <property type="entry name" value="gluP"/>
    <property type="match status" value="1"/>
</dbReference>
<dbReference type="Gene3D" id="1.20.1250.20">
    <property type="entry name" value="MFS general substrate transporter like domains"/>
    <property type="match status" value="2"/>
</dbReference>
<dbReference type="CDD" id="cd17394">
    <property type="entry name" value="MFS_FucP_like"/>
    <property type="match status" value="1"/>
</dbReference>
<sequence>MSDSRKYLMPMIIVGLLFFIYGFFTWLNGTLIPYLKIACQLESDFQSYLVATAFFIAYTIMAIPSSFVLKKTGYKKGMGIGLIIMALGSLLFIPAANARNYSMFLFALFIIGTGLALLQTASNPYISLIGPIESAAKRISIMGIFNKVAGIIAGLIFGYIALNDVDSLEAKLATLDIAAKENMLGELASRVILPYGIMAVVLVSFAVFIILSALPELKEDDETSSSGDALGKTSVLQFTHLLLGAVAIFVYVGVEVIAGDTIINYGMSLNFELSQARFFTQITLFFMLVGYIVGIYTIPKYFSQSTALRACAILGVVFSIGAVITNGFVSVLCIALLGLANSLMWPAIFPLAIDGLGKFTKTASAILIMALAGGAVFPLIYAKFSELVGTRVAYIMMVPSYLYILYFAVKGYRAGRRAVAAHSV</sequence>
<evidence type="ECO:0000256" key="4">
    <source>
        <dbReference type="ARBA" id="ARBA00022475"/>
    </source>
</evidence>
<comment type="caution">
    <text evidence="10">The sequence shown here is derived from an EMBL/GenBank/DDBJ whole genome shotgun (WGS) entry which is preliminary data.</text>
</comment>
<proteinExistence type="inferred from homology"/>
<dbReference type="InterPro" id="IPR050375">
    <property type="entry name" value="MFS_TsgA-like"/>
</dbReference>
<dbReference type="InterPro" id="IPR011701">
    <property type="entry name" value="MFS"/>
</dbReference>
<evidence type="ECO:0000256" key="5">
    <source>
        <dbReference type="ARBA" id="ARBA00022692"/>
    </source>
</evidence>
<comment type="subcellular location">
    <subcellularLocation>
        <location evidence="2">Cell inner membrane</location>
        <topology evidence="2">Multi-pass membrane protein</topology>
    </subcellularLocation>
</comment>
<comment type="function">
    <text evidence="1">Intake of glucose and galactose.</text>
</comment>
<dbReference type="EMBL" id="JBHTKA010000007">
    <property type="protein sequence ID" value="MFD1001527.1"/>
    <property type="molecule type" value="Genomic_DNA"/>
</dbReference>
<evidence type="ECO:0000256" key="8">
    <source>
        <dbReference type="SAM" id="Phobius"/>
    </source>
</evidence>
<accession>A0ABW3K5X1</accession>
<protein>
    <submittedName>
        <fullName evidence="10">Sugar MFS transporter</fullName>
    </submittedName>
</protein>
<comment type="similarity">
    <text evidence="3">Belongs to the major facilitator superfamily. FHS transporter (TC 2.A.1.7) family.</text>
</comment>
<keyword evidence="11" id="KW-1185">Reference proteome</keyword>
<feature type="transmembrane region" description="Helical" evidence="8">
    <location>
        <begin position="47"/>
        <end position="69"/>
    </location>
</feature>
<gene>
    <name evidence="10" type="ORF">ACFQ21_19515</name>
</gene>
<dbReference type="PANTHER" id="PTHR43702:SF12">
    <property type="entry name" value="N-ACETYL GLUCOSAMINE TRANSPORTER NAGP"/>
    <property type="match status" value="1"/>
</dbReference>
<feature type="transmembrane region" description="Helical" evidence="8">
    <location>
        <begin position="310"/>
        <end position="328"/>
    </location>
</feature>
<feature type="transmembrane region" description="Helical" evidence="8">
    <location>
        <begin position="78"/>
        <end position="95"/>
    </location>
</feature>
<dbReference type="RefSeq" id="WP_377581468.1">
    <property type="nucleotide sequence ID" value="NZ_JBHTKA010000007.1"/>
</dbReference>
<dbReference type="InterPro" id="IPR036259">
    <property type="entry name" value="MFS_trans_sf"/>
</dbReference>
<feature type="transmembrane region" description="Helical" evidence="8">
    <location>
        <begin position="334"/>
        <end position="353"/>
    </location>
</feature>
<feature type="transmembrane region" description="Helical" evidence="8">
    <location>
        <begin position="101"/>
        <end position="118"/>
    </location>
</feature>
<reference evidence="11" key="1">
    <citation type="journal article" date="2019" name="Int. J. Syst. Evol. Microbiol.">
        <title>The Global Catalogue of Microorganisms (GCM) 10K type strain sequencing project: providing services to taxonomists for standard genome sequencing and annotation.</title>
        <authorList>
            <consortium name="The Broad Institute Genomics Platform"/>
            <consortium name="The Broad Institute Genome Sequencing Center for Infectious Disease"/>
            <person name="Wu L."/>
            <person name="Ma J."/>
        </authorList>
    </citation>
    <scope>NUCLEOTIDE SEQUENCE [LARGE SCALE GENOMIC DNA]</scope>
    <source>
        <strain evidence="11">CCUG 58938</strain>
    </source>
</reference>
<dbReference type="PANTHER" id="PTHR43702">
    <property type="entry name" value="L-FUCOSE-PROTON SYMPORTER"/>
    <property type="match status" value="1"/>
</dbReference>
<keyword evidence="5 8" id="KW-0812">Transmembrane</keyword>
<evidence type="ECO:0000256" key="6">
    <source>
        <dbReference type="ARBA" id="ARBA00022989"/>
    </source>
</evidence>
<evidence type="ECO:0000256" key="1">
    <source>
        <dbReference type="ARBA" id="ARBA00003321"/>
    </source>
</evidence>
<organism evidence="10 11">
    <name type="scientific">Ohtaekwangia kribbensis</name>
    <dbReference type="NCBI Taxonomy" id="688913"/>
    <lineage>
        <taxon>Bacteria</taxon>
        <taxon>Pseudomonadati</taxon>
        <taxon>Bacteroidota</taxon>
        <taxon>Cytophagia</taxon>
        <taxon>Cytophagales</taxon>
        <taxon>Fulvivirgaceae</taxon>
        <taxon>Ohtaekwangia</taxon>
    </lineage>
</organism>
<keyword evidence="4" id="KW-1003">Cell membrane</keyword>
<evidence type="ECO:0000256" key="2">
    <source>
        <dbReference type="ARBA" id="ARBA00004429"/>
    </source>
</evidence>
<dbReference type="SUPFAM" id="SSF103473">
    <property type="entry name" value="MFS general substrate transporter"/>
    <property type="match status" value="1"/>
</dbReference>
<keyword evidence="6 8" id="KW-1133">Transmembrane helix</keyword>
<feature type="domain" description="Major facilitator superfamily (MFS) profile" evidence="9">
    <location>
        <begin position="1"/>
        <end position="224"/>
    </location>
</feature>
<evidence type="ECO:0000256" key="3">
    <source>
        <dbReference type="ARBA" id="ARBA00009120"/>
    </source>
</evidence>
<feature type="transmembrane region" description="Helical" evidence="8">
    <location>
        <begin position="278"/>
        <end position="298"/>
    </location>
</feature>
<dbReference type="Pfam" id="PF07690">
    <property type="entry name" value="MFS_1"/>
    <property type="match status" value="1"/>
</dbReference>
<evidence type="ECO:0000259" key="9">
    <source>
        <dbReference type="PROSITE" id="PS50850"/>
    </source>
</evidence>
<feature type="transmembrane region" description="Helical" evidence="8">
    <location>
        <begin position="388"/>
        <end position="409"/>
    </location>
</feature>
<feature type="transmembrane region" description="Helical" evidence="8">
    <location>
        <begin position="192"/>
        <end position="214"/>
    </location>
</feature>
<feature type="transmembrane region" description="Helical" evidence="8">
    <location>
        <begin position="365"/>
        <end position="382"/>
    </location>
</feature>
<name>A0ABW3K5X1_9BACT</name>
<evidence type="ECO:0000313" key="10">
    <source>
        <dbReference type="EMBL" id="MFD1001527.1"/>
    </source>
</evidence>
<feature type="transmembrane region" description="Helical" evidence="8">
    <location>
        <begin position="7"/>
        <end position="27"/>
    </location>
</feature>
<evidence type="ECO:0000256" key="7">
    <source>
        <dbReference type="ARBA" id="ARBA00023136"/>
    </source>
</evidence>
<feature type="transmembrane region" description="Helical" evidence="8">
    <location>
        <begin position="139"/>
        <end position="162"/>
    </location>
</feature>
<dbReference type="InterPro" id="IPR005964">
    <property type="entry name" value="Glc/Gal_transptr_bac"/>
</dbReference>
<dbReference type="InterPro" id="IPR020846">
    <property type="entry name" value="MFS_dom"/>
</dbReference>
<dbReference type="Proteomes" id="UP001597112">
    <property type="component" value="Unassembled WGS sequence"/>
</dbReference>
<keyword evidence="7 8" id="KW-0472">Membrane</keyword>
<evidence type="ECO:0000313" key="11">
    <source>
        <dbReference type="Proteomes" id="UP001597112"/>
    </source>
</evidence>
<dbReference type="PROSITE" id="PS50850">
    <property type="entry name" value="MFS"/>
    <property type="match status" value="1"/>
</dbReference>
<feature type="transmembrane region" description="Helical" evidence="8">
    <location>
        <begin position="235"/>
        <end position="258"/>
    </location>
</feature>